<accession>V5WF99</accession>
<feature type="compositionally biased region" description="Gly residues" evidence="6">
    <location>
        <begin position="40"/>
        <end position="50"/>
    </location>
</feature>
<feature type="domain" description="Large ribosomal subunit protein uL15/eL18" evidence="7">
    <location>
        <begin position="75"/>
        <end position="144"/>
    </location>
</feature>
<dbReference type="AlphaFoldDB" id="V5WF99"/>
<dbReference type="InterPro" id="IPR036227">
    <property type="entry name" value="Ribosomal_uL15/eL18_sf"/>
</dbReference>
<dbReference type="PANTHER" id="PTHR12934">
    <property type="entry name" value="50S RIBOSOMAL PROTEIN L15"/>
    <property type="match status" value="1"/>
</dbReference>
<feature type="compositionally biased region" description="Basic and acidic residues" evidence="6">
    <location>
        <begin position="1"/>
        <end position="11"/>
    </location>
</feature>
<dbReference type="OrthoDB" id="9810293at2"/>
<dbReference type="InterPro" id="IPR021131">
    <property type="entry name" value="Ribosomal_uL15/eL18"/>
</dbReference>
<organism evidence="8 9">
    <name type="scientific">Salinispira pacifica</name>
    <dbReference type="NCBI Taxonomy" id="1307761"/>
    <lineage>
        <taxon>Bacteria</taxon>
        <taxon>Pseudomonadati</taxon>
        <taxon>Spirochaetota</taxon>
        <taxon>Spirochaetia</taxon>
        <taxon>Spirochaetales</taxon>
        <taxon>Spirochaetaceae</taxon>
        <taxon>Salinispira</taxon>
    </lineage>
</organism>
<dbReference type="EMBL" id="CP006939">
    <property type="protein sequence ID" value="AHC14315.1"/>
    <property type="molecule type" value="Genomic_DNA"/>
</dbReference>
<dbReference type="GO" id="GO:0022625">
    <property type="term" value="C:cytosolic large ribosomal subunit"/>
    <property type="evidence" value="ECO:0007669"/>
    <property type="project" value="TreeGrafter"/>
</dbReference>
<comment type="similarity">
    <text evidence="1 4 5">Belongs to the universal ribosomal protein uL15 family.</text>
</comment>
<comment type="subunit">
    <text evidence="4">Part of the 50S ribosomal subunit.</text>
</comment>
<dbReference type="GO" id="GO:0019843">
    <property type="term" value="F:rRNA binding"/>
    <property type="evidence" value="ECO:0007669"/>
    <property type="project" value="UniProtKB-UniRule"/>
</dbReference>
<name>V5WF99_9SPIO</name>
<feature type="region of interest" description="Disordered" evidence="6">
    <location>
        <begin position="1"/>
        <end position="51"/>
    </location>
</feature>
<evidence type="ECO:0000256" key="1">
    <source>
        <dbReference type="ARBA" id="ARBA00007320"/>
    </source>
</evidence>
<dbReference type="PATRIC" id="fig|1307761.3.peg.896"/>
<dbReference type="KEGG" id="slr:L21SP2_0895"/>
<keyword evidence="3 4" id="KW-0687">Ribonucleoprotein</keyword>
<dbReference type="Proteomes" id="UP000018680">
    <property type="component" value="Chromosome"/>
</dbReference>
<dbReference type="GO" id="GO:0006412">
    <property type="term" value="P:translation"/>
    <property type="evidence" value="ECO:0007669"/>
    <property type="project" value="UniProtKB-UniRule"/>
</dbReference>
<dbReference type="InterPro" id="IPR005749">
    <property type="entry name" value="Ribosomal_uL15_bac-type"/>
</dbReference>
<evidence type="ECO:0000256" key="4">
    <source>
        <dbReference type="HAMAP-Rule" id="MF_01341"/>
    </source>
</evidence>
<evidence type="ECO:0000313" key="9">
    <source>
        <dbReference type="Proteomes" id="UP000018680"/>
    </source>
</evidence>
<keyword evidence="9" id="KW-1185">Reference proteome</keyword>
<dbReference type="InterPro" id="IPR001196">
    <property type="entry name" value="Ribosomal_uL15_CS"/>
</dbReference>
<dbReference type="RefSeq" id="WP_024267246.1">
    <property type="nucleotide sequence ID" value="NC_023035.1"/>
</dbReference>
<evidence type="ECO:0000313" key="8">
    <source>
        <dbReference type="EMBL" id="AHC14315.1"/>
    </source>
</evidence>
<dbReference type="eggNOG" id="COG0200">
    <property type="taxonomic scope" value="Bacteria"/>
</dbReference>
<evidence type="ECO:0000256" key="6">
    <source>
        <dbReference type="SAM" id="MobiDB-lite"/>
    </source>
</evidence>
<reference evidence="8 9" key="1">
    <citation type="journal article" date="2015" name="Stand. Genomic Sci.">
        <title>Complete genome sequence and description of Salinispira pacifica gen. nov., sp. nov., a novel spirochaete isolated form a hypersaline microbial mat.</title>
        <authorList>
            <person name="Ben Hania W."/>
            <person name="Joseph M."/>
            <person name="Schumann P."/>
            <person name="Bunk B."/>
            <person name="Fiebig A."/>
            <person name="Sproer C."/>
            <person name="Klenk H.P."/>
            <person name="Fardeau M.L."/>
            <person name="Spring S."/>
        </authorList>
    </citation>
    <scope>NUCLEOTIDE SEQUENCE [LARGE SCALE GENOMIC DNA]</scope>
    <source>
        <strain evidence="8 9">L21-RPul-D2</strain>
    </source>
</reference>
<dbReference type="GO" id="GO:0003735">
    <property type="term" value="F:structural constituent of ribosome"/>
    <property type="evidence" value="ECO:0007669"/>
    <property type="project" value="InterPro"/>
</dbReference>
<proteinExistence type="inferred from homology"/>
<protein>
    <recommendedName>
        <fullName evidence="4">Large ribosomal subunit protein uL15</fullName>
    </recommendedName>
</protein>
<dbReference type="STRING" id="1307761.L21SP2_0895"/>
<dbReference type="PROSITE" id="PS00475">
    <property type="entry name" value="RIBOSOMAL_L15"/>
    <property type="match status" value="1"/>
</dbReference>
<sequence>MSMLKKPEGSTRRRKRVGRGQGSGLGLTAGRGDNGQNARSGGGVRPGFEGGQMPLYRRIARRGFSNYPFKTKVAVLNLDALQQNYKSGETVSLESLAKKGLIKSREKNVKILGNGEIKKKLSVEYIAVSESAKAKIEKAGGTVTELKVLDTQEQNDGE</sequence>
<evidence type="ECO:0000256" key="5">
    <source>
        <dbReference type="RuleBase" id="RU003888"/>
    </source>
</evidence>
<dbReference type="Pfam" id="PF00828">
    <property type="entry name" value="Ribosomal_L27A"/>
    <property type="match status" value="1"/>
</dbReference>
<dbReference type="PANTHER" id="PTHR12934:SF11">
    <property type="entry name" value="LARGE RIBOSOMAL SUBUNIT PROTEIN UL15M"/>
    <property type="match status" value="1"/>
</dbReference>
<evidence type="ECO:0000256" key="3">
    <source>
        <dbReference type="ARBA" id="ARBA00023274"/>
    </source>
</evidence>
<comment type="function">
    <text evidence="4">Binds to the 23S rRNA.</text>
</comment>
<dbReference type="InterPro" id="IPR030878">
    <property type="entry name" value="Ribosomal_uL15"/>
</dbReference>
<dbReference type="NCBIfam" id="TIGR01071">
    <property type="entry name" value="rplO_bact"/>
    <property type="match status" value="1"/>
</dbReference>
<gene>
    <name evidence="4" type="primary">rplO</name>
    <name evidence="8" type="ORF">L21SP2_0895</name>
</gene>
<dbReference type="HAMAP" id="MF_01341">
    <property type="entry name" value="Ribosomal_uL15"/>
    <property type="match status" value="1"/>
</dbReference>
<evidence type="ECO:0000256" key="2">
    <source>
        <dbReference type="ARBA" id="ARBA00022980"/>
    </source>
</evidence>
<keyword evidence="4" id="KW-0699">rRNA-binding</keyword>
<keyword evidence="2 4" id="KW-0689">Ribosomal protein</keyword>
<evidence type="ECO:0000259" key="7">
    <source>
        <dbReference type="Pfam" id="PF00828"/>
    </source>
</evidence>
<dbReference type="HOGENOM" id="CLU_055188_4_2_12"/>
<keyword evidence="4" id="KW-0694">RNA-binding</keyword>
<dbReference type="SUPFAM" id="SSF52080">
    <property type="entry name" value="Ribosomal proteins L15p and L18e"/>
    <property type="match status" value="1"/>
</dbReference>
<feature type="compositionally biased region" description="Gly residues" evidence="6">
    <location>
        <begin position="19"/>
        <end position="33"/>
    </location>
</feature>
<dbReference type="Gene3D" id="3.100.10.10">
    <property type="match status" value="1"/>
</dbReference>